<evidence type="ECO:0000313" key="5">
    <source>
        <dbReference type="Proteomes" id="UP000663942"/>
    </source>
</evidence>
<name>A0ABX7SLJ3_9CAUL</name>
<dbReference type="Pfam" id="PF12833">
    <property type="entry name" value="HTH_18"/>
    <property type="match status" value="1"/>
</dbReference>
<organism evidence="4 5">
    <name type="scientific">Brevundimonas pondensis</name>
    <dbReference type="NCBI Taxonomy" id="2774189"/>
    <lineage>
        <taxon>Bacteria</taxon>
        <taxon>Pseudomonadati</taxon>
        <taxon>Pseudomonadota</taxon>
        <taxon>Alphaproteobacteria</taxon>
        <taxon>Caulobacterales</taxon>
        <taxon>Caulobacteraceae</taxon>
        <taxon>Brevundimonas</taxon>
    </lineage>
</organism>
<gene>
    <name evidence="4" type="ORF">IFE19_04010</name>
</gene>
<proteinExistence type="predicted"/>
<evidence type="ECO:0000256" key="2">
    <source>
        <dbReference type="ARBA" id="ARBA00023163"/>
    </source>
</evidence>
<sequence length="294" mass="31064">MGSVPDHQARVPAQWSARPLAAFDMNGGEAAFIQPTHDCETLDAGLKIALVLEGDLIVRVDEGAPARLNGASLCLFVGREPWRLDHEYAAGRSLRYVTLNLDASLLEAEALDSGAALAAAAEDGPVSAFRSSPPSSIAAIGEQILSCPMQGAARTLYLGGKGLELTAMALDHFVRGEARAGATSLGAAELRRVVVAREMLDAAPGRAPSLSELARGAGLNVRKLTAGFRALYGMSVAEYLRERRMVEAWRSLSSGACDVTRAAEDAGYALPHFSAAFLRRFGVLPSAMRSRSSI</sequence>
<dbReference type="SMART" id="SM00342">
    <property type="entry name" value="HTH_ARAC"/>
    <property type="match status" value="1"/>
</dbReference>
<dbReference type="PANTHER" id="PTHR47893">
    <property type="entry name" value="REGULATORY PROTEIN PCHR"/>
    <property type="match status" value="1"/>
</dbReference>
<dbReference type="Gene3D" id="1.10.10.60">
    <property type="entry name" value="Homeodomain-like"/>
    <property type="match status" value="1"/>
</dbReference>
<dbReference type="InterPro" id="IPR009057">
    <property type="entry name" value="Homeodomain-like_sf"/>
</dbReference>
<dbReference type="SUPFAM" id="SSF46689">
    <property type="entry name" value="Homeodomain-like"/>
    <property type="match status" value="2"/>
</dbReference>
<protein>
    <submittedName>
        <fullName evidence="4">Helix-turn-helix transcriptional regulator</fullName>
    </submittedName>
</protein>
<keyword evidence="1" id="KW-0805">Transcription regulation</keyword>
<keyword evidence="5" id="KW-1185">Reference proteome</keyword>
<dbReference type="RefSeq" id="WP_207825905.1">
    <property type="nucleotide sequence ID" value="NZ_CP062006.1"/>
</dbReference>
<feature type="domain" description="HTH araC/xylS-type" evidence="3">
    <location>
        <begin position="194"/>
        <end position="291"/>
    </location>
</feature>
<reference evidence="4 5" key="1">
    <citation type="submission" date="2020-09" db="EMBL/GenBank/DDBJ databases">
        <title>Brevundimonas sp. LVF1 isolated from an oligotrophic pond in Goettingen, Germany.</title>
        <authorList>
            <person name="Friedrich I."/>
            <person name="Klassen A."/>
            <person name="Neubauer H."/>
            <person name="Schneider D."/>
            <person name="Hertel R."/>
            <person name="Daniel R."/>
        </authorList>
    </citation>
    <scope>NUCLEOTIDE SEQUENCE [LARGE SCALE GENOMIC DNA]</scope>
    <source>
        <strain evidence="4 5">LVF1</strain>
    </source>
</reference>
<dbReference type="Proteomes" id="UP000663942">
    <property type="component" value="Chromosome"/>
</dbReference>
<dbReference type="PROSITE" id="PS01124">
    <property type="entry name" value="HTH_ARAC_FAMILY_2"/>
    <property type="match status" value="1"/>
</dbReference>
<evidence type="ECO:0000313" key="4">
    <source>
        <dbReference type="EMBL" id="QTC88554.1"/>
    </source>
</evidence>
<dbReference type="InterPro" id="IPR053142">
    <property type="entry name" value="PchR_regulatory_protein"/>
</dbReference>
<dbReference type="PANTHER" id="PTHR47893:SF1">
    <property type="entry name" value="REGULATORY PROTEIN PCHR"/>
    <property type="match status" value="1"/>
</dbReference>
<evidence type="ECO:0000256" key="1">
    <source>
        <dbReference type="ARBA" id="ARBA00023015"/>
    </source>
</evidence>
<dbReference type="InterPro" id="IPR018060">
    <property type="entry name" value="HTH_AraC"/>
</dbReference>
<keyword evidence="2" id="KW-0804">Transcription</keyword>
<accession>A0ABX7SLJ3</accession>
<evidence type="ECO:0000259" key="3">
    <source>
        <dbReference type="PROSITE" id="PS01124"/>
    </source>
</evidence>
<dbReference type="EMBL" id="CP062006">
    <property type="protein sequence ID" value="QTC88554.1"/>
    <property type="molecule type" value="Genomic_DNA"/>
</dbReference>